<feature type="signal peptide" evidence="1">
    <location>
        <begin position="1"/>
        <end position="23"/>
    </location>
</feature>
<evidence type="ECO:0000256" key="1">
    <source>
        <dbReference type="SAM" id="SignalP"/>
    </source>
</evidence>
<keyword evidence="4" id="KW-1185">Reference proteome</keyword>
<evidence type="ECO:0000259" key="2">
    <source>
        <dbReference type="SMART" id="SM00245"/>
    </source>
</evidence>
<dbReference type="InterPro" id="IPR036034">
    <property type="entry name" value="PDZ_sf"/>
</dbReference>
<reference evidence="3 4" key="1">
    <citation type="submission" date="2023-03" db="EMBL/GenBank/DDBJ databases">
        <title>Novel Species.</title>
        <authorList>
            <person name="Ma S."/>
        </authorList>
    </citation>
    <scope>NUCLEOTIDE SEQUENCE [LARGE SCALE GENOMIC DNA]</scope>
    <source>
        <strain evidence="3 4">LIND6LT2</strain>
    </source>
</reference>
<organism evidence="3 4">
    <name type="scientific">Defluviitalea saccharophila</name>
    <dbReference type="NCBI Taxonomy" id="879970"/>
    <lineage>
        <taxon>Bacteria</taxon>
        <taxon>Bacillati</taxon>
        <taxon>Bacillota</taxon>
        <taxon>Clostridia</taxon>
        <taxon>Lachnospirales</taxon>
        <taxon>Defluviitaleaceae</taxon>
        <taxon>Defluviitalea</taxon>
    </lineage>
</organism>
<protein>
    <submittedName>
        <fullName evidence="3">S41 family peptidase</fullName>
    </submittedName>
</protein>
<dbReference type="Gene3D" id="2.30.42.10">
    <property type="match status" value="1"/>
</dbReference>
<dbReference type="PANTHER" id="PTHR32060:SF30">
    <property type="entry name" value="CARBOXY-TERMINAL PROCESSING PROTEASE CTPA"/>
    <property type="match status" value="1"/>
</dbReference>
<feature type="domain" description="Tail specific protease" evidence="2">
    <location>
        <begin position="368"/>
        <end position="560"/>
    </location>
</feature>
<accession>A0ABZ2Y8P4</accession>
<dbReference type="SMART" id="SM00245">
    <property type="entry name" value="TSPc"/>
    <property type="match status" value="1"/>
</dbReference>
<dbReference type="PANTHER" id="PTHR32060">
    <property type="entry name" value="TAIL-SPECIFIC PROTEASE"/>
    <property type="match status" value="1"/>
</dbReference>
<evidence type="ECO:0000313" key="4">
    <source>
        <dbReference type="Proteomes" id="UP001486565"/>
    </source>
</evidence>
<sequence length="583" mass="66859">MKKIIFILLVCILMAACTNTNTAQIKKVENQENVLFYDRDEKIAHNKEFDKGSGIKSIDMNEKNVENIFALAKVWGYLKYYHPNVAQGEYNWDYELFRVLPKVINIDSTEERDKILCAWIDSLGSFESINEGEPNTIPVLEYKFSDDLENRLLNIQNAKRENSNFYVSLVDEVGNPNFINEKAYSLMGYPDAGYRLLALFRYWNIIEYYFPYKHLIEENWEEVLKEFIPKFINASNELEYKLSVLELIGRIHDTHANIWSNDKTLERYWGEKYAPVIITFVENKAVVTDYYHTKLGEKSKLKIGDIITKINGVPVEEIVSNKLKYIPASNYPTQLRNIARVLLRTNDYVLHIELIHNEEIKSVDVACYSASTLNLKRYYENLQKQKVFYKLIDSDIAYIYPEAVRDRELSEIMKEVENTKGLIIDLRCYPSESIVYSLAEYLLPENTEFVQYTVGSLLTPGHFTVKGTLSVGKKNEDYYKGKVIILVNEKTQSHAEFTAMALRTAPEATVIGSTTAGADGNVSYFYLPGGILTAISGIGIYYPDGSETQRVGIVPDIEVKTTIAGVQLNKDELLEKAIKVINE</sequence>
<dbReference type="Pfam" id="PF03572">
    <property type="entry name" value="Peptidase_S41"/>
    <property type="match status" value="1"/>
</dbReference>
<dbReference type="EMBL" id="CP121687">
    <property type="protein sequence ID" value="WZL70849.1"/>
    <property type="molecule type" value="Genomic_DNA"/>
</dbReference>
<name>A0ABZ2Y8P4_9FIRM</name>
<feature type="chain" id="PRO_5047550718" evidence="1">
    <location>
        <begin position="24"/>
        <end position="583"/>
    </location>
</feature>
<dbReference type="InterPro" id="IPR005151">
    <property type="entry name" value="Tail-specific_protease"/>
</dbReference>
<dbReference type="SUPFAM" id="SSF50156">
    <property type="entry name" value="PDZ domain-like"/>
    <property type="match status" value="1"/>
</dbReference>
<dbReference type="CDD" id="cd07562">
    <property type="entry name" value="Peptidase_S41_TRI"/>
    <property type="match status" value="1"/>
</dbReference>
<keyword evidence="1" id="KW-0732">Signal</keyword>
<gene>
    <name evidence="3" type="ORF">QBE51_04820</name>
</gene>
<dbReference type="Proteomes" id="UP001486565">
    <property type="component" value="Chromosome"/>
</dbReference>
<proteinExistence type="predicted"/>
<dbReference type="SUPFAM" id="SSF52096">
    <property type="entry name" value="ClpP/crotonase"/>
    <property type="match status" value="1"/>
</dbReference>
<dbReference type="Gene3D" id="3.90.226.10">
    <property type="entry name" value="2-enoyl-CoA Hydratase, Chain A, domain 1"/>
    <property type="match status" value="1"/>
</dbReference>
<dbReference type="RefSeq" id="WP_341877807.1">
    <property type="nucleotide sequence ID" value="NZ_CP121687.1"/>
</dbReference>
<evidence type="ECO:0000313" key="3">
    <source>
        <dbReference type="EMBL" id="WZL70849.1"/>
    </source>
</evidence>
<dbReference type="InterPro" id="IPR029045">
    <property type="entry name" value="ClpP/crotonase-like_dom_sf"/>
</dbReference>
<dbReference type="PROSITE" id="PS51257">
    <property type="entry name" value="PROKAR_LIPOPROTEIN"/>
    <property type="match status" value="1"/>
</dbReference>
<dbReference type="Gene3D" id="3.30.750.44">
    <property type="match status" value="1"/>
</dbReference>